<feature type="compositionally biased region" description="Polar residues" evidence="12">
    <location>
        <begin position="160"/>
        <end position="174"/>
    </location>
</feature>
<feature type="compositionally biased region" description="Polar residues" evidence="12">
    <location>
        <begin position="1"/>
        <end position="31"/>
    </location>
</feature>
<evidence type="ECO:0000256" key="2">
    <source>
        <dbReference type="ARBA" id="ARBA00004496"/>
    </source>
</evidence>
<keyword evidence="9" id="KW-0539">Nucleus</keyword>
<feature type="region of interest" description="Disordered" evidence="12">
    <location>
        <begin position="130"/>
        <end position="231"/>
    </location>
</feature>
<dbReference type="GO" id="GO:0051168">
    <property type="term" value="P:nuclear export"/>
    <property type="evidence" value="ECO:0000318"/>
    <property type="project" value="GO_Central"/>
</dbReference>
<evidence type="ECO:0000313" key="13">
    <source>
        <dbReference type="Proteomes" id="UP000001554"/>
    </source>
</evidence>
<evidence type="ECO:0000313" key="14">
    <source>
        <dbReference type="RefSeq" id="XP_035659792.1"/>
    </source>
</evidence>
<evidence type="ECO:0000256" key="4">
    <source>
        <dbReference type="ARBA" id="ARBA00011667"/>
    </source>
</evidence>
<dbReference type="GO" id="GO:0045746">
    <property type="term" value="P:negative regulation of Notch signaling pathway"/>
    <property type="evidence" value="ECO:0000318"/>
    <property type="project" value="GO_Central"/>
</dbReference>
<dbReference type="OrthoDB" id="10061257at2759"/>
<feature type="compositionally biased region" description="Polar residues" evidence="12">
    <location>
        <begin position="89"/>
        <end position="102"/>
    </location>
</feature>
<accession>A0A9J7HM59</accession>
<evidence type="ECO:0000256" key="8">
    <source>
        <dbReference type="ARBA" id="ARBA00022976"/>
    </source>
</evidence>
<feature type="region of interest" description="Disordered" evidence="12">
    <location>
        <begin position="1"/>
        <end position="111"/>
    </location>
</feature>
<proteinExistence type="inferred from homology"/>
<comment type="subunit">
    <text evidence="4">Interacts with RBPJ/RBPSUH.</text>
</comment>
<dbReference type="GO" id="GO:0005737">
    <property type="term" value="C:cytoplasm"/>
    <property type="evidence" value="ECO:0000318"/>
    <property type="project" value="GO_Central"/>
</dbReference>
<comment type="similarity">
    <text evidence="3">Belongs to the RITA family.</text>
</comment>
<evidence type="ECO:0000256" key="6">
    <source>
        <dbReference type="ARBA" id="ARBA00022490"/>
    </source>
</evidence>
<evidence type="ECO:0000256" key="7">
    <source>
        <dbReference type="ARBA" id="ARBA00022902"/>
    </source>
</evidence>
<evidence type="ECO:0000256" key="9">
    <source>
        <dbReference type="ARBA" id="ARBA00023242"/>
    </source>
</evidence>
<reference evidence="13" key="1">
    <citation type="journal article" date="2020" name="Nat. Ecol. Evol.">
        <title>Deeply conserved synteny resolves early events in vertebrate evolution.</title>
        <authorList>
            <person name="Simakov O."/>
            <person name="Marletaz F."/>
            <person name="Yue J.X."/>
            <person name="O'Connell B."/>
            <person name="Jenkins J."/>
            <person name="Brandt A."/>
            <person name="Calef R."/>
            <person name="Tung C.H."/>
            <person name="Huang T.K."/>
            <person name="Schmutz J."/>
            <person name="Satoh N."/>
            <person name="Yu J.K."/>
            <person name="Putnam N.H."/>
            <person name="Green R.E."/>
            <person name="Rokhsar D.S."/>
        </authorList>
    </citation>
    <scope>NUCLEOTIDE SEQUENCE [LARGE SCALE GENOMIC DNA]</scope>
    <source>
        <strain evidence="13">S238N-H82</strain>
    </source>
</reference>
<dbReference type="Proteomes" id="UP000001554">
    <property type="component" value="Chromosome 17"/>
</dbReference>
<keyword evidence="8" id="KW-0914">Notch signaling pathway</keyword>
<evidence type="ECO:0000256" key="5">
    <source>
        <dbReference type="ARBA" id="ARBA00014447"/>
    </source>
</evidence>
<dbReference type="KEGG" id="bfo:118404658"/>
<dbReference type="RefSeq" id="XP_035659792.1">
    <property type="nucleotide sequence ID" value="XM_035803899.1"/>
</dbReference>
<name>A0A9J7HM59_BRAFL</name>
<keyword evidence="6" id="KW-0963">Cytoplasm</keyword>
<evidence type="ECO:0000256" key="12">
    <source>
        <dbReference type="SAM" id="MobiDB-lite"/>
    </source>
</evidence>
<protein>
    <recommendedName>
        <fullName evidence="5">RBPJ-interacting and tubulin-associated protein 1</fullName>
    </recommendedName>
    <alternativeName>
        <fullName evidence="11">RBPJ-interacting and tubulin-associated protein</fullName>
    </alternativeName>
</protein>
<dbReference type="InterPro" id="IPR031418">
    <property type="entry name" value="RITA1"/>
</dbReference>
<keyword evidence="7" id="KW-0524">Neurogenesis</keyword>
<dbReference type="GO" id="GO:0015631">
    <property type="term" value="F:tubulin binding"/>
    <property type="evidence" value="ECO:0000318"/>
    <property type="project" value="GO_Central"/>
</dbReference>
<keyword evidence="13" id="KW-1185">Reference proteome</keyword>
<gene>
    <name evidence="14" type="primary">LOC118404658</name>
</gene>
<dbReference type="PANTHER" id="PTHR34917:SF1">
    <property type="entry name" value="RBPJ-INTERACTING AND TUBULIN-ASSOCIATED PROTEIN 1"/>
    <property type="match status" value="1"/>
</dbReference>
<comment type="function">
    <text evidence="10">Tubulin-binding protein that acts as a negative regulator of Notch signaling pathway. Shuttles between the cytoplasm and the nucleus and mediates the nuclear export of RBPJ/RBPSUH, thereby preventing the interaction between RBPJ/RBPSUH and NICD product of Notch proteins (Notch intracellular domain), leading to down-regulate Notch-mediated transcription. May play a role in neurogenesis.</text>
</comment>
<comment type="subcellular location">
    <subcellularLocation>
        <location evidence="2">Cytoplasm</location>
    </subcellularLocation>
    <subcellularLocation>
        <location evidence="1">Nucleus</location>
    </subcellularLocation>
</comment>
<dbReference type="GO" id="GO:0007399">
    <property type="term" value="P:nervous system development"/>
    <property type="evidence" value="ECO:0007669"/>
    <property type="project" value="UniProtKB-KW"/>
</dbReference>
<dbReference type="GO" id="GO:0007219">
    <property type="term" value="P:Notch signaling pathway"/>
    <property type="evidence" value="ECO:0007669"/>
    <property type="project" value="UniProtKB-KW"/>
</dbReference>
<evidence type="ECO:0000256" key="11">
    <source>
        <dbReference type="ARBA" id="ARBA00031318"/>
    </source>
</evidence>
<dbReference type="GeneID" id="118404658"/>
<feature type="compositionally biased region" description="Low complexity" evidence="12">
    <location>
        <begin position="212"/>
        <end position="224"/>
    </location>
</feature>
<organism evidence="13 14">
    <name type="scientific">Branchiostoma floridae</name>
    <name type="common">Florida lancelet</name>
    <name type="synonym">Amphioxus</name>
    <dbReference type="NCBI Taxonomy" id="7739"/>
    <lineage>
        <taxon>Eukaryota</taxon>
        <taxon>Metazoa</taxon>
        <taxon>Chordata</taxon>
        <taxon>Cephalochordata</taxon>
        <taxon>Leptocardii</taxon>
        <taxon>Amphioxiformes</taxon>
        <taxon>Branchiostomatidae</taxon>
        <taxon>Branchiostoma</taxon>
    </lineage>
</organism>
<evidence type="ECO:0000256" key="3">
    <source>
        <dbReference type="ARBA" id="ARBA00010906"/>
    </source>
</evidence>
<evidence type="ECO:0000256" key="10">
    <source>
        <dbReference type="ARBA" id="ARBA00024957"/>
    </source>
</evidence>
<dbReference type="GO" id="GO:0005634">
    <property type="term" value="C:nucleus"/>
    <property type="evidence" value="ECO:0000318"/>
    <property type="project" value="GO_Central"/>
</dbReference>
<dbReference type="Pfam" id="PF17066">
    <property type="entry name" value="RITA"/>
    <property type="match status" value="1"/>
</dbReference>
<dbReference type="OMA" id="FEAPWAE"/>
<dbReference type="PANTHER" id="PTHR34917">
    <property type="entry name" value="RBPJ-INTERACTING AND TUBULIN-ASSOCIATED PROTEIN 1"/>
    <property type="match status" value="1"/>
</dbReference>
<dbReference type="AlphaFoldDB" id="A0A9J7HM59"/>
<sequence length="231" mass="25131">MQDLTVTGQSRVSERGSSGKKTYKVTSNSSYVDEMLFGSPSDRRRSNENSFSTPKSKAPPLLWSPPVYGSKSETGDRSSRPPSGRLSGTASRSGSRISSMPRTKNKYRLVKHTPSFVDEGLFGSKLAEPEFTAPWEEKDRRGTPLLWSPGTPTVEKIAPGQSSTRRPNSRQSSTLRERPGSATGDQPMYYESGVETRTGRYSSWSRGGGSRPGSAASGRTSATGVRQGWKP</sequence>
<evidence type="ECO:0000256" key="1">
    <source>
        <dbReference type="ARBA" id="ARBA00004123"/>
    </source>
</evidence>
<reference evidence="14" key="2">
    <citation type="submission" date="2025-08" db="UniProtKB">
        <authorList>
            <consortium name="RefSeq"/>
        </authorList>
    </citation>
    <scope>IDENTIFICATION</scope>
    <source>
        <strain evidence="14">S238N-H82</strain>
        <tissue evidence="14">Testes</tissue>
    </source>
</reference>